<evidence type="ECO:0000313" key="1">
    <source>
        <dbReference type="EMBL" id="KAK1858846.1"/>
    </source>
</evidence>
<gene>
    <name evidence="1" type="ORF">I4F81_001446</name>
</gene>
<organism evidence="1 2">
    <name type="scientific">Pyropia yezoensis</name>
    <name type="common">Susabi-nori</name>
    <name type="synonym">Porphyra yezoensis</name>
    <dbReference type="NCBI Taxonomy" id="2788"/>
    <lineage>
        <taxon>Eukaryota</taxon>
        <taxon>Rhodophyta</taxon>
        <taxon>Bangiophyceae</taxon>
        <taxon>Bangiales</taxon>
        <taxon>Bangiaceae</taxon>
        <taxon>Pyropia</taxon>
    </lineage>
</organism>
<comment type="caution">
    <text evidence="1">The sequence shown here is derived from an EMBL/GenBank/DDBJ whole genome shotgun (WGS) entry which is preliminary data.</text>
</comment>
<reference evidence="1" key="1">
    <citation type="submission" date="2019-11" db="EMBL/GenBank/DDBJ databases">
        <title>Nori genome reveals adaptations in red seaweeds to the harsh intertidal environment.</title>
        <authorList>
            <person name="Wang D."/>
            <person name="Mao Y."/>
        </authorList>
    </citation>
    <scope>NUCLEOTIDE SEQUENCE</scope>
    <source>
        <tissue evidence="1">Gametophyte</tissue>
    </source>
</reference>
<sequence length="1054" mass="103898">MTRAERSPCVGILEVFGHLRDAVQAAVLLPAGSSLLMSRTAAVLHALRDLEAVRGRIELFRADLAAQWGLHEAIRSATSIIAAAGQPTALAAVVLDRGVVAAAAHRIVAAPALAVVTAAAPGGMLFDAMNGRALDTAAKLATLTDIAAALTFLHASDHVHLGVHPGNVAYTAGRRVAMLANPAMVPPESPTALFFSDTPASPADLDARKYSVAPEMARKVGASFPADVWAFGTVAYALFSGHEPYKNVMDSEGGGGGGLGGGGGGGGNLLTRLLEGTPPPRSALEAAATPSPIVDLIYECCLLADPRDRAPAWTLLNRLKSLRRSAPALWGAAPPLAPMNWEAAIATGPGSTRAAGHMGMRALYRLRFRGEPLSSTANLRFPLPVFSRRVGAAAPDAGAADAAWNLHACFRRGHHVAADRRVAMDWLVRSRVLAAAAAGRAAAASAAASAAAASGARGTLVHFVETPAEGIKRRQAAAAVAAASATAATIEPIKPRSLASLGARDWSQSSSTAGHAGMGGGGGGLSSGASTSSTASGMVITSSGGPGSLGGGGGMGGAAIAIVPAPPPVTPERAAELIAALDAEVILGGVGGALGGVGGFDGMAGDGGSLSSFGAAGDAGDAAEATYQLGMIAEMGWAGCPKDELRASQLYEAAMGCGHADATNDMGERYTRSGDLKRAAAAYLTAESLGSLAATVNRALAIVDPRSIVAQPPPATAGASSPPPGDVTSVLLGGSTGTCGGAGPRSTTTSTTTARLRVSDVPREDAARAFGFLDAAAHGGSTLALYLSGLCYATGLGTARHAYQAFERFSVAAGRGHAAAAHALARCYGAGVGTAPSPATAATWLRRAAAGGHPPALTELGERHRDGAPAVGIAVDAGRARRLFSAAAAAGDAAGKRNLAGVMLASAPADAAKLLEEAAAGGDGAAALVLAGLLDRGADGVGGRGGAAAAAAAAAPSGGGGNAGGAGGGPPDAQVVRRNASAAERWYARAAELGAPAGGVTRLPSGASAGTAPPSPAPSAGGGADGRGGGRRRPPAGSKSSRVAAMLRRRPPST</sequence>
<dbReference type="Proteomes" id="UP000798662">
    <property type="component" value="Chromosome 1"/>
</dbReference>
<accession>A0ACC3BMX8</accession>
<name>A0ACC3BMX8_PYRYE</name>
<keyword evidence="2" id="KW-1185">Reference proteome</keyword>
<protein>
    <submittedName>
        <fullName evidence="1">Uncharacterized protein</fullName>
    </submittedName>
</protein>
<evidence type="ECO:0000313" key="2">
    <source>
        <dbReference type="Proteomes" id="UP000798662"/>
    </source>
</evidence>
<proteinExistence type="predicted"/>
<dbReference type="EMBL" id="CM020618">
    <property type="protein sequence ID" value="KAK1858846.1"/>
    <property type="molecule type" value="Genomic_DNA"/>
</dbReference>